<dbReference type="SUPFAM" id="SSF53098">
    <property type="entry name" value="Ribonuclease H-like"/>
    <property type="match status" value="1"/>
</dbReference>
<comment type="caution">
    <text evidence="1">The sequence shown here is derived from an EMBL/GenBank/DDBJ whole genome shotgun (WGS) entry which is preliminary data.</text>
</comment>
<keyword evidence="2" id="KW-1185">Reference proteome</keyword>
<dbReference type="Proteomes" id="UP001159363">
    <property type="component" value="Chromosome 3"/>
</dbReference>
<reference evidence="1 2" key="1">
    <citation type="submission" date="2023-02" db="EMBL/GenBank/DDBJ databases">
        <title>LHISI_Scaffold_Assembly.</title>
        <authorList>
            <person name="Stuart O.P."/>
            <person name="Cleave R."/>
            <person name="Magrath M.J.L."/>
            <person name="Mikheyev A.S."/>
        </authorList>
    </citation>
    <scope>NUCLEOTIDE SEQUENCE [LARGE SCALE GENOMIC DNA]</scope>
    <source>
        <strain evidence="1">Daus_M_001</strain>
        <tissue evidence="1">Leg muscle</tissue>
    </source>
</reference>
<evidence type="ECO:0000313" key="2">
    <source>
        <dbReference type="Proteomes" id="UP001159363"/>
    </source>
</evidence>
<evidence type="ECO:0008006" key="3">
    <source>
        <dbReference type="Google" id="ProtNLM"/>
    </source>
</evidence>
<organism evidence="1 2">
    <name type="scientific">Dryococelus australis</name>
    <dbReference type="NCBI Taxonomy" id="614101"/>
    <lineage>
        <taxon>Eukaryota</taxon>
        <taxon>Metazoa</taxon>
        <taxon>Ecdysozoa</taxon>
        <taxon>Arthropoda</taxon>
        <taxon>Hexapoda</taxon>
        <taxon>Insecta</taxon>
        <taxon>Pterygota</taxon>
        <taxon>Neoptera</taxon>
        <taxon>Polyneoptera</taxon>
        <taxon>Phasmatodea</taxon>
        <taxon>Verophasmatodea</taxon>
        <taxon>Anareolatae</taxon>
        <taxon>Phasmatidae</taxon>
        <taxon>Eurycanthinae</taxon>
        <taxon>Dryococelus</taxon>
    </lineage>
</organism>
<proteinExistence type="predicted"/>
<sequence length="125" mass="14348">MVQKKITAGNNFTLTYDTWIETNSTKEYRELTLHYLEDEDIHSAMFGVESSEYLGRKLEEICNKWNIQKEKVSAVVTDNGKNIVKAAKDTWTKPTFALLYPYTGDGFPEANVDGKNKKMLLAYQI</sequence>
<protein>
    <recommendedName>
        <fullName evidence="3">Transposase</fullName>
    </recommendedName>
</protein>
<accession>A0ABQ9I3U0</accession>
<evidence type="ECO:0000313" key="1">
    <source>
        <dbReference type="EMBL" id="KAJ8891317.1"/>
    </source>
</evidence>
<gene>
    <name evidence="1" type="ORF">PR048_010833</name>
</gene>
<dbReference type="EMBL" id="JARBHB010000003">
    <property type="protein sequence ID" value="KAJ8891317.1"/>
    <property type="molecule type" value="Genomic_DNA"/>
</dbReference>
<dbReference type="InterPro" id="IPR012337">
    <property type="entry name" value="RNaseH-like_sf"/>
</dbReference>
<name>A0ABQ9I3U0_9NEOP</name>